<comment type="cofactor">
    <cofactor evidence="1">
        <name>Mg(2+)</name>
        <dbReference type="ChEBI" id="CHEBI:18420"/>
    </cofactor>
</comment>
<dbReference type="Gene3D" id="3.20.20.370">
    <property type="entry name" value="Glycoside hydrolase/deacetylase"/>
    <property type="match status" value="1"/>
</dbReference>
<dbReference type="PANTHER" id="PTHR31609:SF1">
    <property type="entry name" value="CARBOHYDRATE DEACETYLASE"/>
    <property type="match status" value="1"/>
</dbReference>
<name>A0A2M8D7Q5_9BACT</name>
<sequence>MRIIVSVDDYGLTEGITDTILEAVDAGFVSSVSVIANGDAFAHAIAEYSKRGCFRLSVRLNLVEGPSVAPRSEVSLLLGKDGQFKYSFVSLVLRYLFSSRTTKEILRRQVARECAAQIEKVRQAAGEGIDIGIDGHQHTHMIPFVFDAILSLGARYRFSRMRIPREPFFAVSLKNYANGNILKHFLLNILSRRNKKRLLNIPVSDWFIGVLETGDATIAGITHALGSIAARRETGAKTTVEVLLHPGEARADEKDEWRGRRSFLAHYYAAGRSRERAILASPDFKKVVELFGTLV</sequence>
<keyword evidence="3" id="KW-0378">Hydrolase</keyword>
<protein>
    <recommendedName>
        <fullName evidence="8">ChbG/HpnK family deacetylase</fullName>
    </recommendedName>
</protein>
<dbReference type="GO" id="GO:0019213">
    <property type="term" value="F:deacetylase activity"/>
    <property type="evidence" value="ECO:0007669"/>
    <property type="project" value="TreeGrafter"/>
</dbReference>
<dbReference type="GO" id="GO:0005975">
    <property type="term" value="P:carbohydrate metabolic process"/>
    <property type="evidence" value="ECO:0007669"/>
    <property type="project" value="InterPro"/>
</dbReference>
<comment type="caution">
    <text evidence="6">The sequence shown here is derived from an EMBL/GenBank/DDBJ whole genome shotgun (WGS) entry which is preliminary data.</text>
</comment>
<evidence type="ECO:0000313" key="7">
    <source>
        <dbReference type="Proteomes" id="UP000229236"/>
    </source>
</evidence>
<dbReference type="EMBL" id="PFTM01000039">
    <property type="protein sequence ID" value="PJB83168.1"/>
    <property type="molecule type" value="Genomic_DNA"/>
</dbReference>
<dbReference type="Pfam" id="PF04794">
    <property type="entry name" value="YdjC"/>
    <property type="match status" value="1"/>
</dbReference>
<evidence type="ECO:0000256" key="5">
    <source>
        <dbReference type="ARBA" id="ARBA00023277"/>
    </source>
</evidence>
<evidence type="ECO:0000256" key="3">
    <source>
        <dbReference type="ARBA" id="ARBA00022801"/>
    </source>
</evidence>
<dbReference type="Proteomes" id="UP000229236">
    <property type="component" value="Unassembled WGS sequence"/>
</dbReference>
<gene>
    <name evidence="6" type="ORF">CO088_02065</name>
</gene>
<dbReference type="GO" id="GO:0016787">
    <property type="term" value="F:hydrolase activity"/>
    <property type="evidence" value="ECO:0007669"/>
    <property type="project" value="UniProtKB-KW"/>
</dbReference>
<accession>A0A2M8D7Q5</accession>
<keyword evidence="5" id="KW-0119">Carbohydrate metabolism</keyword>
<evidence type="ECO:0000256" key="1">
    <source>
        <dbReference type="ARBA" id="ARBA00001946"/>
    </source>
</evidence>
<evidence type="ECO:0000256" key="4">
    <source>
        <dbReference type="ARBA" id="ARBA00022842"/>
    </source>
</evidence>
<evidence type="ECO:0000256" key="2">
    <source>
        <dbReference type="ARBA" id="ARBA00022723"/>
    </source>
</evidence>
<dbReference type="SUPFAM" id="SSF88713">
    <property type="entry name" value="Glycoside hydrolase/deacetylase"/>
    <property type="match status" value="1"/>
</dbReference>
<keyword evidence="4" id="KW-0460">Magnesium</keyword>
<dbReference type="AlphaFoldDB" id="A0A2M8D7Q5"/>
<dbReference type="PANTHER" id="PTHR31609">
    <property type="entry name" value="YDJC DEACETYLASE FAMILY MEMBER"/>
    <property type="match status" value="1"/>
</dbReference>
<evidence type="ECO:0008006" key="8">
    <source>
        <dbReference type="Google" id="ProtNLM"/>
    </source>
</evidence>
<reference evidence="7" key="1">
    <citation type="submission" date="2017-09" db="EMBL/GenBank/DDBJ databases">
        <title>Depth-based differentiation of microbial function through sediment-hosted aquifers and enrichment of novel symbionts in the deep terrestrial subsurface.</title>
        <authorList>
            <person name="Probst A.J."/>
            <person name="Ladd B."/>
            <person name="Jarett J.K."/>
            <person name="Geller-Mcgrath D.E."/>
            <person name="Sieber C.M.K."/>
            <person name="Emerson J.B."/>
            <person name="Anantharaman K."/>
            <person name="Thomas B.C."/>
            <person name="Malmstrom R."/>
            <person name="Stieglmeier M."/>
            <person name="Klingl A."/>
            <person name="Woyke T."/>
            <person name="Ryan C.M."/>
            <person name="Banfield J.F."/>
        </authorList>
    </citation>
    <scope>NUCLEOTIDE SEQUENCE [LARGE SCALE GENOMIC DNA]</scope>
</reference>
<dbReference type="InterPro" id="IPR006879">
    <property type="entry name" value="YdjC-like"/>
</dbReference>
<dbReference type="GO" id="GO:0046872">
    <property type="term" value="F:metal ion binding"/>
    <property type="evidence" value="ECO:0007669"/>
    <property type="project" value="UniProtKB-KW"/>
</dbReference>
<proteinExistence type="predicted"/>
<organism evidence="6 7">
    <name type="scientific">Candidatus Yonathbacteria bacterium CG_4_9_14_0_8_um_filter_46_47</name>
    <dbReference type="NCBI Taxonomy" id="1975106"/>
    <lineage>
        <taxon>Bacteria</taxon>
        <taxon>Candidatus Yonathiibacteriota</taxon>
    </lineage>
</organism>
<evidence type="ECO:0000313" key="6">
    <source>
        <dbReference type="EMBL" id="PJB83168.1"/>
    </source>
</evidence>
<keyword evidence="2" id="KW-0479">Metal-binding</keyword>
<dbReference type="InterPro" id="IPR011330">
    <property type="entry name" value="Glyco_hydro/deAcase_b/a-brl"/>
</dbReference>